<reference evidence="18" key="1">
    <citation type="submission" date="2025-08" db="UniProtKB">
        <authorList>
            <consortium name="RefSeq"/>
        </authorList>
    </citation>
    <scope>IDENTIFICATION</scope>
</reference>
<dbReference type="FunFam" id="1.10.510.10:FF:000217">
    <property type="entry name" value="Wee1-like protein kinase"/>
    <property type="match status" value="1"/>
</dbReference>
<name>A0A6P6E912_OCTDE</name>
<comment type="cofactor">
    <cofactor evidence="12">
        <name>Mg(2+)</name>
        <dbReference type="ChEBI" id="CHEBI:18420"/>
    </cofactor>
    <text evidence="12">Binds 2 magnesium ions per subunit.</text>
</comment>
<dbReference type="PANTHER" id="PTHR11042:SF75">
    <property type="entry name" value="WEE1-LIKE PROTEIN KINASE 2"/>
    <property type="match status" value="1"/>
</dbReference>
<dbReference type="GO" id="GO:0051321">
    <property type="term" value="P:meiotic cell cycle"/>
    <property type="evidence" value="ECO:0007669"/>
    <property type="project" value="UniProtKB-KW"/>
</dbReference>
<keyword evidence="3" id="KW-0418">Kinase</keyword>
<keyword evidence="2 11" id="KW-0547">Nucleotide-binding</keyword>
<evidence type="ECO:0000256" key="3">
    <source>
        <dbReference type="ARBA" id="ARBA00022777"/>
    </source>
</evidence>
<evidence type="ECO:0000256" key="11">
    <source>
        <dbReference type="PIRSR" id="PIRSR037281-2"/>
    </source>
</evidence>
<comment type="similarity">
    <text evidence="6">Belongs to the protein kinase superfamily. Ser/Thr protein kinase family. GCN2 subfamily.</text>
</comment>
<gene>
    <name evidence="18" type="primary">Wee2</name>
</gene>
<dbReference type="PANTHER" id="PTHR11042">
    <property type="entry name" value="EUKARYOTIC TRANSLATION INITIATION FACTOR 2-ALPHA KINASE EIF2-ALPHA KINASE -RELATED"/>
    <property type="match status" value="1"/>
</dbReference>
<evidence type="ECO:0000256" key="7">
    <source>
        <dbReference type="ARBA" id="ARBA00040089"/>
    </source>
</evidence>
<dbReference type="PROSITE" id="PS50011">
    <property type="entry name" value="PROTEIN_KINASE_DOM"/>
    <property type="match status" value="1"/>
</dbReference>
<evidence type="ECO:0000313" key="17">
    <source>
        <dbReference type="Proteomes" id="UP000515203"/>
    </source>
</evidence>
<dbReference type="GO" id="GO:0000287">
    <property type="term" value="F:magnesium ion binding"/>
    <property type="evidence" value="ECO:0007669"/>
    <property type="project" value="InterPro"/>
</dbReference>
<evidence type="ECO:0000256" key="12">
    <source>
        <dbReference type="PIRSR" id="PIRSR037281-3"/>
    </source>
</evidence>
<keyword evidence="1" id="KW-0808">Transferase</keyword>
<evidence type="ECO:0000256" key="1">
    <source>
        <dbReference type="ARBA" id="ARBA00022679"/>
    </source>
</evidence>
<evidence type="ECO:0000313" key="18">
    <source>
        <dbReference type="RefSeq" id="XP_023568523.1"/>
    </source>
</evidence>
<keyword evidence="12" id="KW-0460">Magnesium</keyword>
<dbReference type="InterPro" id="IPR017441">
    <property type="entry name" value="Protein_kinase_ATP_BS"/>
</dbReference>
<evidence type="ECO:0000256" key="9">
    <source>
        <dbReference type="ARBA" id="ARBA00042459"/>
    </source>
</evidence>
<evidence type="ECO:0000256" key="6">
    <source>
        <dbReference type="ARBA" id="ARBA00037982"/>
    </source>
</evidence>
<dbReference type="GO" id="GO:0005737">
    <property type="term" value="C:cytoplasm"/>
    <property type="evidence" value="ECO:0007669"/>
    <property type="project" value="TreeGrafter"/>
</dbReference>
<evidence type="ECO:0000259" key="16">
    <source>
        <dbReference type="PROSITE" id="PS50011"/>
    </source>
</evidence>
<evidence type="ECO:0000256" key="4">
    <source>
        <dbReference type="ARBA" id="ARBA00022840"/>
    </source>
</evidence>
<accession>A0A6P6E912</accession>
<dbReference type="Gene3D" id="3.30.200.20">
    <property type="entry name" value="Phosphorylase Kinase, domain 1"/>
    <property type="match status" value="1"/>
</dbReference>
<dbReference type="InterPro" id="IPR011009">
    <property type="entry name" value="Kinase-like_dom_sf"/>
</dbReference>
<keyword evidence="5" id="KW-0469">Meiosis</keyword>
<dbReference type="Proteomes" id="UP000515203">
    <property type="component" value="Unplaced"/>
</dbReference>
<feature type="active site" description="Proton acceptor" evidence="10">
    <location>
        <position position="258"/>
    </location>
</feature>
<sequence length="468" mass="53216">MLVQGYGHALYFKMQKLLWACLDKVLCIQCIFWCLQLNQIIFNAPFSNQSLLSQLEISSTGKVVPRSVKHMEVTPPHFMEEASSEILVKFNPFLSESYKTLFFQSKVKRKIPGYLSVIKETNMPSRYKKEFLKLEEVGVGKFGTVHKCIKRLDGCVYAVKRCTKPLQSSSNEDAYLREVHAYAVLGHHPHVIGYYSSWSEDNYLIIQTEYCNGGSLKNAISENTESGNHFSELKLKDILLQLALGLKYIHKCNLVHMDLKPSNIFIYHNLICDSPGVPEESENEADWFLFARVIYKIGDLSLVTSIKKPEVKEGDIRFLANEIFRENYQHLPKVDIFALGLVIAMAAGVETLPSFGDQWESIRKGVFPDVPQKLTEDFHNLLKSMIHPDPQKRPSAADLVRSPVLWPSLKTEEELQRLLDVEKSKTATLERELRKVQQALSLHGGGHHGNPESSEGQTEPRSTKHLEG</sequence>
<dbReference type="CTD" id="494551"/>
<feature type="region of interest" description="Disordered" evidence="15">
    <location>
        <begin position="435"/>
        <end position="468"/>
    </location>
</feature>
<evidence type="ECO:0000256" key="13">
    <source>
        <dbReference type="PROSITE-ProRule" id="PRU10141"/>
    </source>
</evidence>
<dbReference type="GO" id="GO:0005634">
    <property type="term" value="C:nucleus"/>
    <property type="evidence" value="ECO:0007669"/>
    <property type="project" value="UniProtKB-SubCell"/>
</dbReference>
<protein>
    <recommendedName>
        <fullName evidence="7">Wee1-like protein kinase 2</fullName>
    </recommendedName>
    <alternativeName>
        <fullName evidence="8">Wee1-like protein kinase 1B</fullName>
    </alternativeName>
    <alternativeName>
        <fullName evidence="9">Wee1B kinase</fullName>
    </alternativeName>
</protein>
<proteinExistence type="inferred from homology"/>
<dbReference type="FunCoup" id="A0A6P6E912">
    <property type="interactions" value="953"/>
</dbReference>
<dbReference type="GO" id="GO:0004715">
    <property type="term" value="F:non-membrane spanning protein tyrosine kinase activity"/>
    <property type="evidence" value="ECO:0007669"/>
    <property type="project" value="UniProtKB-UniRule"/>
</dbReference>
<dbReference type="SUPFAM" id="SSF56112">
    <property type="entry name" value="Protein kinase-like (PK-like)"/>
    <property type="match status" value="1"/>
</dbReference>
<dbReference type="InterPro" id="IPR000719">
    <property type="entry name" value="Prot_kinase_dom"/>
</dbReference>
<feature type="binding site" evidence="12">
    <location>
        <position position="263"/>
    </location>
    <ligand>
        <name>Mg(2+)</name>
        <dbReference type="ChEBI" id="CHEBI:18420"/>
        <label>1</label>
    </ligand>
</feature>
<dbReference type="PROSITE" id="PS00107">
    <property type="entry name" value="PROTEIN_KINASE_ATP"/>
    <property type="match status" value="1"/>
</dbReference>
<dbReference type="InParanoid" id="A0A6P6E912"/>
<dbReference type="SMART" id="SM00220">
    <property type="entry name" value="S_TKc"/>
    <property type="match status" value="1"/>
</dbReference>
<organism evidence="17 18">
    <name type="scientific">Octodon degus</name>
    <name type="common">Degu</name>
    <name type="synonym">Sciurus degus</name>
    <dbReference type="NCBI Taxonomy" id="10160"/>
    <lineage>
        <taxon>Eukaryota</taxon>
        <taxon>Metazoa</taxon>
        <taxon>Chordata</taxon>
        <taxon>Craniata</taxon>
        <taxon>Vertebrata</taxon>
        <taxon>Euteleostomi</taxon>
        <taxon>Mammalia</taxon>
        <taxon>Eutheria</taxon>
        <taxon>Euarchontoglires</taxon>
        <taxon>Glires</taxon>
        <taxon>Rodentia</taxon>
        <taxon>Hystricomorpha</taxon>
        <taxon>Octodontidae</taxon>
        <taxon>Octodon</taxon>
    </lineage>
</organism>
<keyword evidence="12" id="KW-0479">Metal-binding</keyword>
<dbReference type="OrthoDB" id="5337378at2759"/>
<keyword evidence="17" id="KW-1185">Reference proteome</keyword>
<dbReference type="Gene3D" id="1.10.510.10">
    <property type="entry name" value="Transferase(Phosphotransferase) domain 1"/>
    <property type="match status" value="1"/>
</dbReference>
<keyword evidence="14" id="KW-0723">Serine/threonine-protein kinase</keyword>
<dbReference type="PROSITE" id="PS00108">
    <property type="entry name" value="PROTEIN_KINASE_ST"/>
    <property type="match status" value="1"/>
</dbReference>
<evidence type="ECO:0000256" key="15">
    <source>
        <dbReference type="SAM" id="MobiDB-lite"/>
    </source>
</evidence>
<feature type="compositionally biased region" description="Polar residues" evidence="15">
    <location>
        <begin position="451"/>
        <end position="460"/>
    </location>
</feature>
<dbReference type="InterPro" id="IPR050339">
    <property type="entry name" value="CC_SR_Kinase"/>
</dbReference>
<keyword evidence="4 11" id="KW-0067">ATP-binding</keyword>
<dbReference type="InterPro" id="IPR008271">
    <property type="entry name" value="Ser/Thr_kinase_AS"/>
</dbReference>
<feature type="domain" description="Protein kinase" evidence="16">
    <location>
        <begin position="131"/>
        <end position="405"/>
    </location>
</feature>
<dbReference type="GO" id="GO:0004674">
    <property type="term" value="F:protein serine/threonine kinase activity"/>
    <property type="evidence" value="ECO:0007669"/>
    <property type="project" value="UniProtKB-KW"/>
</dbReference>
<dbReference type="AlphaFoldDB" id="A0A6P6E912"/>
<feature type="binding site" evidence="11 13">
    <location>
        <position position="160"/>
    </location>
    <ligand>
        <name>ATP</name>
        <dbReference type="ChEBI" id="CHEBI:30616"/>
    </ligand>
</feature>
<dbReference type="RefSeq" id="XP_023568523.1">
    <property type="nucleotide sequence ID" value="XM_023712755.1"/>
</dbReference>
<dbReference type="GeneID" id="101593029"/>
<evidence type="ECO:0000256" key="5">
    <source>
        <dbReference type="ARBA" id="ARBA00023254"/>
    </source>
</evidence>
<feature type="binding site" evidence="12">
    <location>
        <position position="299"/>
    </location>
    <ligand>
        <name>Mg(2+)</name>
        <dbReference type="ChEBI" id="CHEBI:18420"/>
        <label>1</label>
    </ligand>
</feature>
<evidence type="ECO:0000256" key="8">
    <source>
        <dbReference type="ARBA" id="ARBA00041610"/>
    </source>
</evidence>
<evidence type="ECO:0000256" key="2">
    <source>
        <dbReference type="ARBA" id="ARBA00022741"/>
    </source>
</evidence>
<evidence type="ECO:0000256" key="10">
    <source>
        <dbReference type="PIRSR" id="PIRSR037281-1"/>
    </source>
</evidence>
<dbReference type="GO" id="GO:0005524">
    <property type="term" value="F:ATP binding"/>
    <property type="evidence" value="ECO:0007669"/>
    <property type="project" value="UniProtKB-UniRule"/>
</dbReference>
<dbReference type="GO" id="GO:0000278">
    <property type="term" value="P:mitotic cell cycle"/>
    <property type="evidence" value="ECO:0007669"/>
    <property type="project" value="InterPro"/>
</dbReference>
<dbReference type="GO" id="GO:0060631">
    <property type="term" value="P:regulation of meiosis I"/>
    <property type="evidence" value="ECO:0007669"/>
    <property type="project" value="TreeGrafter"/>
</dbReference>
<evidence type="ECO:0000256" key="14">
    <source>
        <dbReference type="RuleBase" id="RU000304"/>
    </source>
</evidence>
<dbReference type="Pfam" id="PF00069">
    <property type="entry name" value="Pkinase"/>
    <property type="match status" value="1"/>
</dbReference>